<evidence type="ECO:0000256" key="1">
    <source>
        <dbReference type="ARBA" id="ARBA00013267"/>
    </source>
</evidence>
<dbReference type="SUPFAM" id="SSF52402">
    <property type="entry name" value="Adenine nucleotide alpha hydrolases-like"/>
    <property type="match status" value="1"/>
</dbReference>
<evidence type="ECO:0000313" key="10">
    <source>
        <dbReference type="Proteomes" id="UP000317650"/>
    </source>
</evidence>
<feature type="region of interest" description="Disordered" evidence="7">
    <location>
        <begin position="829"/>
        <end position="864"/>
    </location>
</feature>
<dbReference type="EC" id="6.3.4.19" evidence="1"/>
<dbReference type="HAMAP" id="MF_01161">
    <property type="entry name" value="tRNA_Ile_lys_synt"/>
    <property type="match status" value="1"/>
</dbReference>
<dbReference type="InterPro" id="IPR014729">
    <property type="entry name" value="Rossmann-like_a/b/a_fold"/>
</dbReference>
<dbReference type="PANTHER" id="PTHR43033:SF5">
    <property type="entry name" value="TRNA(ILE)-LYSIDINE SYNTHETASE"/>
    <property type="match status" value="1"/>
</dbReference>
<dbReference type="InterPro" id="IPR012094">
    <property type="entry name" value="tRNA_Ile_lys_synt"/>
</dbReference>
<dbReference type="EMBL" id="PYDT01000005">
    <property type="protein sequence ID" value="THU60972.1"/>
    <property type="molecule type" value="Genomic_DNA"/>
</dbReference>
<dbReference type="GO" id="GO:0005524">
    <property type="term" value="F:ATP binding"/>
    <property type="evidence" value="ECO:0007669"/>
    <property type="project" value="UniProtKB-KW"/>
</dbReference>
<dbReference type="PANTHER" id="PTHR43033">
    <property type="entry name" value="TRNA(ILE)-LYSIDINE SYNTHASE-RELATED"/>
    <property type="match status" value="1"/>
</dbReference>
<keyword evidence="5" id="KW-0067">ATP-binding</keyword>
<keyword evidence="10" id="KW-1185">Reference proteome</keyword>
<dbReference type="AlphaFoldDB" id="A0A4S8JIP9"/>
<dbReference type="GO" id="GO:0032267">
    <property type="term" value="F:tRNA(Ile)-lysidine synthase activity"/>
    <property type="evidence" value="ECO:0007669"/>
    <property type="project" value="UniProtKB-EC"/>
</dbReference>
<gene>
    <name evidence="9" type="ORF">C4D60_Mb07t18370</name>
</gene>
<dbReference type="NCBIfam" id="TIGR02432">
    <property type="entry name" value="lysidine_TilS_N"/>
    <property type="match status" value="1"/>
</dbReference>
<dbReference type="InterPro" id="IPR012795">
    <property type="entry name" value="tRNA_Ile_lys_synt_N"/>
</dbReference>
<evidence type="ECO:0000256" key="2">
    <source>
        <dbReference type="ARBA" id="ARBA00022598"/>
    </source>
</evidence>
<proteinExistence type="inferred from homology"/>
<accession>A0A4S8JIP9</accession>
<organism evidence="9 10">
    <name type="scientific">Musa balbisiana</name>
    <name type="common">Banana</name>
    <dbReference type="NCBI Taxonomy" id="52838"/>
    <lineage>
        <taxon>Eukaryota</taxon>
        <taxon>Viridiplantae</taxon>
        <taxon>Streptophyta</taxon>
        <taxon>Embryophyta</taxon>
        <taxon>Tracheophyta</taxon>
        <taxon>Spermatophyta</taxon>
        <taxon>Magnoliopsida</taxon>
        <taxon>Liliopsida</taxon>
        <taxon>Zingiberales</taxon>
        <taxon>Musaceae</taxon>
        <taxon>Musa</taxon>
    </lineage>
</organism>
<evidence type="ECO:0000256" key="6">
    <source>
        <dbReference type="ARBA" id="ARBA00048539"/>
    </source>
</evidence>
<dbReference type="STRING" id="52838.A0A4S8JIP9"/>
<reference evidence="9 10" key="1">
    <citation type="journal article" date="2019" name="Nat. Plants">
        <title>Genome sequencing of Musa balbisiana reveals subgenome evolution and function divergence in polyploid bananas.</title>
        <authorList>
            <person name="Yao X."/>
        </authorList>
    </citation>
    <scope>NUCLEOTIDE SEQUENCE [LARGE SCALE GENOMIC DNA]</scope>
    <source>
        <strain evidence="10">cv. DH-PKW</strain>
        <tissue evidence="9">Leaves</tissue>
    </source>
</reference>
<dbReference type="GO" id="GO:0008033">
    <property type="term" value="P:tRNA processing"/>
    <property type="evidence" value="ECO:0007669"/>
    <property type="project" value="UniProtKB-KW"/>
</dbReference>
<evidence type="ECO:0000256" key="3">
    <source>
        <dbReference type="ARBA" id="ARBA00022694"/>
    </source>
</evidence>
<evidence type="ECO:0000313" key="9">
    <source>
        <dbReference type="EMBL" id="THU60972.1"/>
    </source>
</evidence>
<dbReference type="InterPro" id="IPR011063">
    <property type="entry name" value="TilS/TtcA_N"/>
</dbReference>
<evidence type="ECO:0000256" key="7">
    <source>
        <dbReference type="SAM" id="MobiDB-lite"/>
    </source>
</evidence>
<evidence type="ECO:0000259" key="8">
    <source>
        <dbReference type="Pfam" id="PF01171"/>
    </source>
</evidence>
<dbReference type="CDD" id="cd01992">
    <property type="entry name" value="TilS_N"/>
    <property type="match status" value="1"/>
</dbReference>
<evidence type="ECO:0000256" key="5">
    <source>
        <dbReference type="ARBA" id="ARBA00022840"/>
    </source>
</evidence>
<keyword evidence="3" id="KW-0819">tRNA processing</keyword>
<feature type="domain" description="tRNA(Ile)-lysidine/2-thiocytidine synthase N-terminal" evidence="8">
    <location>
        <begin position="47"/>
        <end position="251"/>
    </location>
</feature>
<dbReference type="Pfam" id="PF01171">
    <property type="entry name" value="ATP_bind_3"/>
    <property type="match status" value="1"/>
</dbReference>
<protein>
    <recommendedName>
        <fullName evidence="1">tRNA(Ile)-lysidine synthetase</fullName>
        <ecNumber evidence="1">6.3.4.19</ecNumber>
    </recommendedName>
</protein>
<name>A0A4S8JIP9_MUSBA</name>
<comment type="catalytic activity">
    <reaction evidence="6">
        <text>cytidine(34) in tRNA(Ile2) + L-lysine + ATP = lysidine(34) in tRNA(Ile2) + AMP + diphosphate + H(+)</text>
        <dbReference type="Rhea" id="RHEA:43744"/>
        <dbReference type="Rhea" id="RHEA-COMP:10625"/>
        <dbReference type="Rhea" id="RHEA-COMP:10670"/>
        <dbReference type="ChEBI" id="CHEBI:15378"/>
        <dbReference type="ChEBI" id="CHEBI:30616"/>
        <dbReference type="ChEBI" id="CHEBI:32551"/>
        <dbReference type="ChEBI" id="CHEBI:33019"/>
        <dbReference type="ChEBI" id="CHEBI:82748"/>
        <dbReference type="ChEBI" id="CHEBI:83665"/>
        <dbReference type="ChEBI" id="CHEBI:456215"/>
        <dbReference type="EC" id="6.3.4.19"/>
    </reaction>
</comment>
<keyword evidence="4" id="KW-0547">Nucleotide-binding</keyword>
<sequence length="864" mass="96149">MLCVLRSSPCLPLRRFLCKCSALDMSRYREAFARRMAMAGIKPHHRIALGVSGGPDSMALCVLTAGWKLDSSVAKNESSGFIDGLLGIVVDHRLRAESTEEAILVRDRVNKMGVKCEIENCNWSGGRPKRGHLQEAAREMRYQIFEDVCIKQHIGILLIAHHADDQAELLILRLSRNSGVLGLAGMAFVSQLFPVSLRYGENPAYDGILLVRPILEFTKDDMYKICQGANQEWVEDPTNQSPLYARNRIRSSLRCLSSDLFQLELQRLISACRLARSYVESICHKMIKHSVTIMEHGYAVIDLEKLKPSSVDDLCLSRYLAWILQYISQRHRPIRGSISQLLLGYIHNFPCKTSLTAAGCYLSPAPRSKGTKLLVCYSVDSPQSSRTEELCYKYSLEEEHFMLPSEIHQIVIDAKSYSNQFLPEASVVPILHARSSMAILTEARKRNLISDSTLESISLLQAEEYKKFSSQGEVKPPYDLRYKVQCVSPSFVNIHPSQSCLFMNRFLVTWKHHNKQDHACQFCMVEQETSVGIRHMVDADWLFLAELSKGQGLEYDEDHAEAPVSNLNKNVEQRGESLSFIQLSAQRALKALKSIPVPARKALPVLVSSKGLLLSIPETLLQINGFRKIAFASGVVLAFQWPQYSSPEYLLEEATVHIFENFRSDFLKSELGKQCCCCFGSSSSFHTELKPSHGGWIADMRSFHVPKAAKQWCAAPLSAATSTHHLNVAKTNSEMQPCEFLLSLLDHCGALQSQEEMQSTWKNLWPQIPIKCDWSFDGRNEILASGGREILLGSFRGILASPSPISGAACGDSYAFIGFGATVLRESDIGLLSPPPPPAPASVDRNADPGLPQGSRSPAGIAGQ</sequence>
<dbReference type="Proteomes" id="UP000317650">
    <property type="component" value="Chromosome 7"/>
</dbReference>
<comment type="caution">
    <text evidence="9">The sequence shown here is derived from an EMBL/GenBank/DDBJ whole genome shotgun (WGS) entry which is preliminary data.</text>
</comment>
<dbReference type="Gene3D" id="3.40.50.620">
    <property type="entry name" value="HUPs"/>
    <property type="match status" value="1"/>
</dbReference>
<keyword evidence="2" id="KW-0436">Ligase</keyword>
<evidence type="ECO:0000256" key="4">
    <source>
        <dbReference type="ARBA" id="ARBA00022741"/>
    </source>
</evidence>